<gene>
    <name evidence="8" type="primary">fmt</name>
    <name evidence="11" type="ORF">SAMN02746098_00943</name>
</gene>
<dbReference type="PROSITE" id="PS00373">
    <property type="entry name" value="GART"/>
    <property type="match status" value="1"/>
</dbReference>
<dbReference type="CDD" id="cd08646">
    <property type="entry name" value="FMT_core_Met-tRNA-FMT_N"/>
    <property type="match status" value="1"/>
</dbReference>
<comment type="function">
    <text evidence="1 8">Attaches a formyl group to the free amino group of methionyl-tRNA(fMet). The formyl group appears to play a dual role in the initiator identity of N-formylmethionyl-tRNA by promoting its recognition by IF2 and preventing the misappropriation of this tRNA by the elongation apparatus.</text>
</comment>
<dbReference type="InterPro" id="IPR005794">
    <property type="entry name" value="Fmt"/>
</dbReference>
<evidence type="ECO:0000313" key="11">
    <source>
        <dbReference type="EMBL" id="SHH61973.1"/>
    </source>
</evidence>
<protein>
    <recommendedName>
        <fullName evidence="4 8">Methionyl-tRNA formyltransferase</fullName>
        <ecNumber evidence="3 8">2.1.2.9</ecNumber>
    </recommendedName>
</protein>
<dbReference type="NCBIfam" id="TIGR00460">
    <property type="entry name" value="fmt"/>
    <property type="match status" value="1"/>
</dbReference>
<dbReference type="InterPro" id="IPR041711">
    <property type="entry name" value="Met-tRNA-FMT_N"/>
</dbReference>
<dbReference type="InterPro" id="IPR044135">
    <property type="entry name" value="Met-tRNA-FMT_C"/>
</dbReference>
<evidence type="ECO:0000256" key="5">
    <source>
        <dbReference type="ARBA" id="ARBA00022679"/>
    </source>
</evidence>
<dbReference type="EC" id="2.1.2.9" evidence="3 8"/>
<evidence type="ECO:0000313" key="12">
    <source>
        <dbReference type="Proteomes" id="UP000183954"/>
    </source>
</evidence>
<dbReference type="InterPro" id="IPR011034">
    <property type="entry name" value="Formyl_transferase-like_C_sf"/>
</dbReference>
<dbReference type="InterPro" id="IPR036477">
    <property type="entry name" value="Formyl_transf_N_sf"/>
</dbReference>
<feature type="domain" description="Formyl transferase N-terminal" evidence="9">
    <location>
        <begin position="1"/>
        <end position="179"/>
    </location>
</feature>
<dbReference type="STRING" id="1121420.SAMN02746098_00943"/>
<keyword evidence="12" id="KW-1185">Reference proteome</keyword>
<feature type="binding site" evidence="8">
    <location>
        <begin position="109"/>
        <end position="112"/>
    </location>
    <ligand>
        <name>(6S)-5,6,7,8-tetrahydrofolate</name>
        <dbReference type="ChEBI" id="CHEBI:57453"/>
    </ligand>
</feature>
<dbReference type="EMBL" id="FQXJ01000004">
    <property type="protein sequence ID" value="SHH61973.1"/>
    <property type="molecule type" value="Genomic_DNA"/>
</dbReference>
<evidence type="ECO:0000256" key="8">
    <source>
        <dbReference type="HAMAP-Rule" id="MF_00182"/>
    </source>
</evidence>
<dbReference type="Pfam" id="PF00551">
    <property type="entry name" value="Formyl_trans_N"/>
    <property type="match status" value="1"/>
</dbReference>
<dbReference type="InterPro" id="IPR005793">
    <property type="entry name" value="Formyl_trans_C"/>
</dbReference>
<dbReference type="InterPro" id="IPR001555">
    <property type="entry name" value="GART_AS"/>
</dbReference>
<evidence type="ECO:0000256" key="4">
    <source>
        <dbReference type="ARBA" id="ARBA00016014"/>
    </source>
</evidence>
<dbReference type="Gene3D" id="3.40.50.170">
    <property type="entry name" value="Formyl transferase, N-terminal domain"/>
    <property type="match status" value="1"/>
</dbReference>
<dbReference type="SUPFAM" id="SSF50486">
    <property type="entry name" value="FMT C-terminal domain-like"/>
    <property type="match status" value="1"/>
</dbReference>
<evidence type="ECO:0000256" key="7">
    <source>
        <dbReference type="ARBA" id="ARBA00048558"/>
    </source>
</evidence>
<dbReference type="GO" id="GO:0004479">
    <property type="term" value="F:methionyl-tRNA formyltransferase activity"/>
    <property type="evidence" value="ECO:0007669"/>
    <property type="project" value="UniProtKB-UniRule"/>
</dbReference>
<dbReference type="Gene3D" id="3.10.25.10">
    <property type="entry name" value="Formyl transferase, C-terminal domain"/>
    <property type="match status" value="1"/>
</dbReference>
<dbReference type="Proteomes" id="UP000183954">
    <property type="component" value="Unassembled WGS sequence"/>
</dbReference>
<dbReference type="PANTHER" id="PTHR11138:SF5">
    <property type="entry name" value="METHIONYL-TRNA FORMYLTRANSFERASE, MITOCHONDRIAL"/>
    <property type="match status" value="1"/>
</dbReference>
<dbReference type="InterPro" id="IPR002376">
    <property type="entry name" value="Formyl_transf_N"/>
</dbReference>
<evidence type="ECO:0000256" key="3">
    <source>
        <dbReference type="ARBA" id="ARBA00012261"/>
    </source>
</evidence>
<dbReference type="InterPro" id="IPR037022">
    <property type="entry name" value="Formyl_trans_C_sf"/>
</dbReference>
<dbReference type="AlphaFoldDB" id="A0A1M5UH50"/>
<dbReference type="OrthoDB" id="9802815at2"/>
<dbReference type="RefSeq" id="WP_073028278.1">
    <property type="nucleotide sequence ID" value="NZ_FQXJ01000004.1"/>
</dbReference>
<dbReference type="GO" id="GO:0005829">
    <property type="term" value="C:cytosol"/>
    <property type="evidence" value="ECO:0007669"/>
    <property type="project" value="TreeGrafter"/>
</dbReference>
<dbReference type="HAMAP" id="MF_00182">
    <property type="entry name" value="Formyl_trans"/>
    <property type="match status" value="1"/>
</dbReference>
<dbReference type="SUPFAM" id="SSF53328">
    <property type="entry name" value="Formyltransferase"/>
    <property type="match status" value="1"/>
</dbReference>
<name>A0A1M5UH50_9FIRM</name>
<feature type="domain" description="Formyl transferase C-terminal" evidence="10">
    <location>
        <begin position="203"/>
        <end position="314"/>
    </location>
</feature>
<dbReference type="CDD" id="cd08704">
    <property type="entry name" value="Met_tRNA_FMT_C"/>
    <property type="match status" value="1"/>
</dbReference>
<evidence type="ECO:0000256" key="1">
    <source>
        <dbReference type="ARBA" id="ARBA00002606"/>
    </source>
</evidence>
<dbReference type="Pfam" id="PF02911">
    <property type="entry name" value="Formyl_trans_C"/>
    <property type="match status" value="1"/>
</dbReference>
<comment type="similarity">
    <text evidence="2 8">Belongs to the Fmt family.</text>
</comment>
<keyword evidence="5 8" id="KW-0808">Transferase</keyword>
<reference evidence="12" key="1">
    <citation type="submission" date="2016-11" db="EMBL/GenBank/DDBJ databases">
        <authorList>
            <person name="Varghese N."/>
            <person name="Submissions S."/>
        </authorList>
    </citation>
    <scope>NUCLEOTIDE SEQUENCE [LARGE SCALE GENOMIC DNA]</scope>
    <source>
        <strain evidence="12">DSM 15449</strain>
    </source>
</reference>
<organism evidence="11 12">
    <name type="scientific">Desulfosporosinus lacus DSM 15449</name>
    <dbReference type="NCBI Taxonomy" id="1121420"/>
    <lineage>
        <taxon>Bacteria</taxon>
        <taxon>Bacillati</taxon>
        <taxon>Bacillota</taxon>
        <taxon>Clostridia</taxon>
        <taxon>Eubacteriales</taxon>
        <taxon>Desulfitobacteriaceae</taxon>
        <taxon>Desulfosporosinus</taxon>
    </lineage>
</organism>
<evidence type="ECO:0000256" key="2">
    <source>
        <dbReference type="ARBA" id="ARBA00010699"/>
    </source>
</evidence>
<accession>A0A1M5UH50</accession>
<sequence>MRVVFMGTPDFAVPTLRALADSGQNIVGVFTQPDRPAGRGKKLKPSPVKVVAEELGLPVFQPETIKTEEWIRQLKDLAPESIIVVAYGQILSKEILQLPVRGCINVHASLLPAYRGAAPIHWAIIKGETITGVTTMQMDEGLDTGDMLLKQEIMISNESTTGEIHDKLATLGAELLIDTLNQLEKGSLIPTPQTGESNYAPLLKREHERLDWSRKATDLHDQIRGLNPWPGAFATFRGENLKIWRSIPFLPQDSATTIEMGSEAPNTASADPGQIIQVLGDGLLVQTGEGILRLLEVQPAGKRSMPARDFFNGRHGQVGEQFI</sequence>
<comment type="catalytic activity">
    <reaction evidence="7 8">
        <text>L-methionyl-tRNA(fMet) + (6R)-10-formyltetrahydrofolate = N-formyl-L-methionyl-tRNA(fMet) + (6S)-5,6,7,8-tetrahydrofolate + H(+)</text>
        <dbReference type="Rhea" id="RHEA:24380"/>
        <dbReference type="Rhea" id="RHEA-COMP:9952"/>
        <dbReference type="Rhea" id="RHEA-COMP:9953"/>
        <dbReference type="ChEBI" id="CHEBI:15378"/>
        <dbReference type="ChEBI" id="CHEBI:57453"/>
        <dbReference type="ChEBI" id="CHEBI:78530"/>
        <dbReference type="ChEBI" id="CHEBI:78844"/>
        <dbReference type="ChEBI" id="CHEBI:195366"/>
        <dbReference type="EC" id="2.1.2.9"/>
    </reaction>
</comment>
<evidence type="ECO:0000259" key="9">
    <source>
        <dbReference type="Pfam" id="PF00551"/>
    </source>
</evidence>
<proteinExistence type="inferred from homology"/>
<keyword evidence="6 8" id="KW-0648">Protein biosynthesis</keyword>
<evidence type="ECO:0000256" key="6">
    <source>
        <dbReference type="ARBA" id="ARBA00022917"/>
    </source>
</evidence>
<evidence type="ECO:0000259" key="10">
    <source>
        <dbReference type="Pfam" id="PF02911"/>
    </source>
</evidence>
<dbReference type="PANTHER" id="PTHR11138">
    <property type="entry name" value="METHIONYL-TRNA FORMYLTRANSFERASE"/>
    <property type="match status" value="1"/>
</dbReference>